<protein>
    <submittedName>
        <fullName evidence="1">Uncharacterized protein</fullName>
    </submittedName>
</protein>
<accession>A0A9D4DIG9</accession>
<reference evidence="1" key="2">
    <citation type="submission" date="2020-11" db="EMBL/GenBank/DDBJ databases">
        <authorList>
            <person name="McCartney M.A."/>
            <person name="Auch B."/>
            <person name="Kono T."/>
            <person name="Mallez S."/>
            <person name="Becker A."/>
            <person name="Gohl D.M."/>
            <person name="Silverstein K.A.T."/>
            <person name="Koren S."/>
            <person name="Bechman K.B."/>
            <person name="Herman A."/>
            <person name="Abrahante J.E."/>
            <person name="Garbe J."/>
        </authorList>
    </citation>
    <scope>NUCLEOTIDE SEQUENCE</scope>
    <source>
        <strain evidence="1">Duluth1</strain>
        <tissue evidence="1">Whole animal</tissue>
    </source>
</reference>
<evidence type="ECO:0000313" key="1">
    <source>
        <dbReference type="EMBL" id="KAH3749751.1"/>
    </source>
</evidence>
<organism evidence="1 2">
    <name type="scientific">Dreissena polymorpha</name>
    <name type="common">Zebra mussel</name>
    <name type="synonym">Mytilus polymorpha</name>
    <dbReference type="NCBI Taxonomy" id="45954"/>
    <lineage>
        <taxon>Eukaryota</taxon>
        <taxon>Metazoa</taxon>
        <taxon>Spiralia</taxon>
        <taxon>Lophotrochozoa</taxon>
        <taxon>Mollusca</taxon>
        <taxon>Bivalvia</taxon>
        <taxon>Autobranchia</taxon>
        <taxon>Heteroconchia</taxon>
        <taxon>Euheterodonta</taxon>
        <taxon>Imparidentia</taxon>
        <taxon>Neoheterodontei</taxon>
        <taxon>Myida</taxon>
        <taxon>Dreissenoidea</taxon>
        <taxon>Dreissenidae</taxon>
        <taxon>Dreissena</taxon>
    </lineage>
</organism>
<dbReference type="Proteomes" id="UP000828390">
    <property type="component" value="Unassembled WGS sequence"/>
</dbReference>
<proteinExistence type="predicted"/>
<dbReference type="AlphaFoldDB" id="A0A9D4DIG9"/>
<sequence>MSDENEHNLKEEMFRSLLSILDDFDNVTVKELNGMKDEVIGIKYSITSSINHSTSL</sequence>
<evidence type="ECO:0000313" key="2">
    <source>
        <dbReference type="Proteomes" id="UP000828390"/>
    </source>
</evidence>
<gene>
    <name evidence="1" type="ORF">DPMN_184261</name>
</gene>
<reference evidence="1" key="1">
    <citation type="journal article" date="2019" name="bioRxiv">
        <title>The Genome of the Zebra Mussel, Dreissena polymorpha: A Resource for Invasive Species Research.</title>
        <authorList>
            <person name="McCartney M.A."/>
            <person name="Auch B."/>
            <person name="Kono T."/>
            <person name="Mallez S."/>
            <person name="Zhang Y."/>
            <person name="Obille A."/>
            <person name="Becker A."/>
            <person name="Abrahante J.E."/>
            <person name="Garbe J."/>
            <person name="Badalamenti J.P."/>
            <person name="Herman A."/>
            <person name="Mangelson H."/>
            <person name="Liachko I."/>
            <person name="Sullivan S."/>
            <person name="Sone E.D."/>
            <person name="Koren S."/>
            <person name="Silverstein K.A.T."/>
            <person name="Beckman K.B."/>
            <person name="Gohl D.M."/>
        </authorList>
    </citation>
    <scope>NUCLEOTIDE SEQUENCE</scope>
    <source>
        <strain evidence="1">Duluth1</strain>
        <tissue evidence="1">Whole animal</tissue>
    </source>
</reference>
<keyword evidence="2" id="KW-1185">Reference proteome</keyword>
<dbReference type="EMBL" id="JAIWYP010000010">
    <property type="protein sequence ID" value="KAH3749751.1"/>
    <property type="molecule type" value="Genomic_DNA"/>
</dbReference>
<comment type="caution">
    <text evidence="1">The sequence shown here is derived from an EMBL/GenBank/DDBJ whole genome shotgun (WGS) entry which is preliminary data.</text>
</comment>
<name>A0A9D4DIG9_DREPO</name>